<dbReference type="EMBL" id="ANOG01000162">
    <property type="protein sequence ID" value="EMI22001.1"/>
    <property type="molecule type" value="Genomic_DNA"/>
</dbReference>
<name>M5RS18_9BACT</name>
<dbReference type="PATRIC" id="fig|1265738.3.peg.1076"/>
<protein>
    <recommendedName>
        <fullName evidence="1">Pvc16 N-terminal domain-containing protein</fullName>
    </recommendedName>
</protein>
<dbReference type="AlphaFoldDB" id="M5RS18"/>
<dbReference type="RefSeq" id="WP_008692445.1">
    <property type="nucleotide sequence ID" value="NZ_ANOG01000162.1"/>
</dbReference>
<reference evidence="2 3" key="1">
    <citation type="journal article" date="2013" name="Mar. Genomics">
        <title>Expression of sulfatases in Rhodopirellula baltica and the diversity of sulfatases in the genus Rhodopirellula.</title>
        <authorList>
            <person name="Wegner C.E."/>
            <person name="Richter-Heitmann T."/>
            <person name="Klindworth A."/>
            <person name="Klockow C."/>
            <person name="Richter M."/>
            <person name="Achstetter T."/>
            <person name="Glockner F.O."/>
            <person name="Harder J."/>
        </authorList>
    </citation>
    <scope>NUCLEOTIDE SEQUENCE [LARGE SCALE GENOMIC DNA]</scope>
    <source>
        <strain evidence="2 3">SM1</strain>
    </source>
</reference>
<comment type="caution">
    <text evidence="2">The sequence shown here is derived from an EMBL/GenBank/DDBJ whole genome shotgun (WGS) entry which is preliminary data.</text>
</comment>
<gene>
    <name evidence="2" type="ORF">RMSM_01078</name>
</gene>
<sequence>MSNSLAIAAVTRSIQLMLQTYAKVDCTTKSPDKAAGDGEGARVNLFLYHTMPNPTWRNLDIPGRVGRGEKGNPPLALNLYYLLTAYGEDGANLADQRTLGQAMQVLHDRPVIKRADVKSFLPADLLASGLDEQLEHIRIVPDTLNIEEMSRLWTTFQTQYRVSAAYQAAVVLIESDRPTPSALPVAKRGKDDRGARTDVGIDPVLQGIEYRGDPQQPALPAANVGSKITIVGSNLPAVGLSVVVRDLKQELNGSVDDNVVATLEPTVEVAGSRLVAQLSEGLGVWPAGMLSLEVAFNKGDQVVTSNSVHLALAAEIQTSAAQESAIAFVDETQGTLAVSLKHPLGQDRRVMLILNRYEAPDDEAPSPPPKPNSFFQIPQLPDDTGIGNLNPTFDVSKVPPGTYWIRIRVDGIDSMLMTGTQDPETKRWSVDLDNNQKVTI</sequence>
<evidence type="ECO:0000313" key="2">
    <source>
        <dbReference type="EMBL" id="EMI22001.1"/>
    </source>
</evidence>
<dbReference type="OrthoDB" id="527247at2"/>
<dbReference type="Proteomes" id="UP000011991">
    <property type="component" value="Unassembled WGS sequence"/>
</dbReference>
<keyword evidence="3" id="KW-1185">Reference proteome</keyword>
<feature type="domain" description="Pvc16 N-terminal" evidence="1">
    <location>
        <begin position="9"/>
        <end position="186"/>
    </location>
</feature>
<dbReference type="InterPro" id="IPR025351">
    <property type="entry name" value="Pvc16_N"/>
</dbReference>
<evidence type="ECO:0000313" key="3">
    <source>
        <dbReference type="Proteomes" id="UP000011991"/>
    </source>
</evidence>
<dbReference type="Pfam" id="PF14065">
    <property type="entry name" value="Pvc16_N"/>
    <property type="match status" value="1"/>
</dbReference>
<proteinExistence type="predicted"/>
<organism evidence="2 3">
    <name type="scientific">Rhodopirellula maiorica SM1</name>
    <dbReference type="NCBI Taxonomy" id="1265738"/>
    <lineage>
        <taxon>Bacteria</taxon>
        <taxon>Pseudomonadati</taxon>
        <taxon>Planctomycetota</taxon>
        <taxon>Planctomycetia</taxon>
        <taxon>Pirellulales</taxon>
        <taxon>Pirellulaceae</taxon>
        <taxon>Novipirellula</taxon>
    </lineage>
</organism>
<accession>M5RS18</accession>
<evidence type="ECO:0000259" key="1">
    <source>
        <dbReference type="Pfam" id="PF14065"/>
    </source>
</evidence>